<reference evidence="4" key="1">
    <citation type="journal article" date="2013" name="Nat. Genet.">
        <title>The Capsella rubella genome and the genomic consequences of rapid mating system evolution.</title>
        <authorList>
            <person name="Slotte T."/>
            <person name="Hazzouri K.M."/>
            <person name="Agren J.A."/>
            <person name="Koenig D."/>
            <person name="Maumus F."/>
            <person name="Guo Y.L."/>
            <person name="Steige K."/>
            <person name="Platts A.E."/>
            <person name="Escobar J.S."/>
            <person name="Newman L.K."/>
            <person name="Wang W."/>
            <person name="Mandakova T."/>
            <person name="Vello E."/>
            <person name="Smith L.M."/>
            <person name="Henz S.R."/>
            <person name="Steffen J."/>
            <person name="Takuno S."/>
            <person name="Brandvain Y."/>
            <person name="Coop G."/>
            <person name="Andolfatto P."/>
            <person name="Hu T.T."/>
            <person name="Blanchette M."/>
            <person name="Clark R.M."/>
            <person name="Quesneville H."/>
            <person name="Nordborg M."/>
            <person name="Gaut B.S."/>
            <person name="Lysak M.A."/>
            <person name="Jenkins J."/>
            <person name="Grimwood J."/>
            <person name="Chapman J."/>
            <person name="Prochnik S."/>
            <person name="Shu S."/>
            <person name="Rokhsar D."/>
            <person name="Schmutz J."/>
            <person name="Weigel D."/>
            <person name="Wright S.I."/>
        </authorList>
    </citation>
    <scope>NUCLEOTIDE SEQUENCE [LARGE SCALE GENOMIC DNA]</scope>
    <source>
        <strain evidence="4">cv. Monte Gargano</strain>
    </source>
</reference>
<keyword evidence="1" id="KW-0539">Nucleus</keyword>
<evidence type="ECO:0000313" key="4">
    <source>
        <dbReference type="Proteomes" id="UP000029121"/>
    </source>
</evidence>
<feature type="domain" description="MULE transposase" evidence="2">
    <location>
        <begin position="149"/>
        <end position="197"/>
    </location>
</feature>
<keyword evidence="1" id="KW-0862">Zinc</keyword>
<dbReference type="Proteomes" id="UP000029121">
    <property type="component" value="Unassembled WGS sequence"/>
</dbReference>
<dbReference type="GO" id="GO:0008270">
    <property type="term" value="F:zinc ion binding"/>
    <property type="evidence" value="ECO:0007669"/>
    <property type="project" value="UniProtKB-UniRule"/>
</dbReference>
<dbReference type="STRING" id="81985.R0H6H2"/>
<gene>
    <name evidence="3" type="ORF">CARUB_v10007820mg</name>
</gene>
<sequence length="409" mass="47544">MESNHEIVLVDQNESRLQVSGEPGFLSQKQFEFQPEEIYDSISEDEASVNEFKEKEEDDIAIKEGYVKTEEISTLQPNTENKKKNELCIGMEFSSNETAYDAYKKFGGEHGFNVRKQRRKKKNNEVVRLLYVCSKEGFRKEPKIHVIHNQLHDQSAAMSGKQPKTILTDESAAMSNAIVKVFPEIKHRLCVWNIYQNAAKKLSHVFHGPGHSIIDFGKCVYDHEEEVGWLLAWSNMLEKHNLRENKWLQNVFDAMVYGRHTFTADMVSTQRSESMNNILKRYLKSSYDLLSFFEHYERVFDDRRYNELIADFKIMHTSSVLSTTVEMLQHAEEVYTPEIFCLFQKQYTVTGDYVAKKVSKSEMVNEYKVSYRGGPQEYLVNYDAINQAIQCSSMKYSFAGILCRHALKV</sequence>
<dbReference type="InterPro" id="IPR031052">
    <property type="entry name" value="FHY3/FAR1"/>
</dbReference>
<dbReference type="GO" id="GO:0005634">
    <property type="term" value="C:nucleus"/>
    <property type="evidence" value="ECO:0007669"/>
    <property type="project" value="UniProtKB-SubCell"/>
</dbReference>
<dbReference type="EMBL" id="KB870811">
    <property type="protein sequence ID" value="EOA19148.1"/>
    <property type="molecule type" value="Genomic_DNA"/>
</dbReference>
<dbReference type="PANTHER" id="PTHR31669">
    <property type="entry name" value="PROTEIN FAR1-RELATED SEQUENCE 10-RELATED"/>
    <property type="match status" value="1"/>
</dbReference>
<evidence type="ECO:0000313" key="3">
    <source>
        <dbReference type="EMBL" id="EOA19148.1"/>
    </source>
</evidence>
<dbReference type="GO" id="GO:0006355">
    <property type="term" value="P:regulation of DNA-templated transcription"/>
    <property type="evidence" value="ECO:0007669"/>
    <property type="project" value="UniProtKB-UniRule"/>
</dbReference>
<keyword evidence="1" id="KW-0863">Zinc-finger</keyword>
<name>R0H6H2_9BRAS</name>
<organism evidence="3 4">
    <name type="scientific">Capsella rubella</name>
    <dbReference type="NCBI Taxonomy" id="81985"/>
    <lineage>
        <taxon>Eukaryota</taxon>
        <taxon>Viridiplantae</taxon>
        <taxon>Streptophyta</taxon>
        <taxon>Embryophyta</taxon>
        <taxon>Tracheophyta</taxon>
        <taxon>Spermatophyta</taxon>
        <taxon>Magnoliopsida</taxon>
        <taxon>eudicotyledons</taxon>
        <taxon>Gunneridae</taxon>
        <taxon>Pentapetalae</taxon>
        <taxon>rosids</taxon>
        <taxon>malvids</taxon>
        <taxon>Brassicales</taxon>
        <taxon>Brassicaceae</taxon>
        <taxon>Camelineae</taxon>
        <taxon>Capsella</taxon>
    </lineage>
</organism>
<evidence type="ECO:0000259" key="2">
    <source>
        <dbReference type="Pfam" id="PF10551"/>
    </source>
</evidence>
<dbReference type="AlphaFoldDB" id="R0H6H2"/>
<comment type="subcellular location">
    <subcellularLocation>
        <location evidence="1">Nucleus</location>
    </subcellularLocation>
</comment>
<dbReference type="Pfam" id="PF10551">
    <property type="entry name" value="MULE"/>
    <property type="match status" value="1"/>
</dbReference>
<comment type="similarity">
    <text evidence="1">Belongs to the FHY3/FAR1 family.</text>
</comment>
<proteinExistence type="inferred from homology"/>
<dbReference type="InterPro" id="IPR018289">
    <property type="entry name" value="MULE_transposase_dom"/>
</dbReference>
<comment type="function">
    <text evidence="1">Putative transcription activator involved in regulating light control of development.</text>
</comment>
<dbReference type="eggNOG" id="ENOG502QSMI">
    <property type="taxonomic scope" value="Eukaryota"/>
</dbReference>
<keyword evidence="4" id="KW-1185">Reference proteome</keyword>
<protein>
    <recommendedName>
        <fullName evidence="1">Protein FAR1-RELATED SEQUENCE</fullName>
    </recommendedName>
</protein>
<accession>R0H6H2</accession>
<keyword evidence="1" id="KW-0479">Metal-binding</keyword>
<evidence type="ECO:0000256" key="1">
    <source>
        <dbReference type="RuleBase" id="RU367018"/>
    </source>
</evidence>
<dbReference type="PANTHER" id="PTHR31669:SF299">
    <property type="entry name" value="PROTEIN FAR1-RELATED SEQUENCE"/>
    <property type="match status" value="1"/>
</dbReference>